<feature type="DNA-binding region" description="OmpR/PhoB-type" evidence="9">
    <location>
        <begin position="129"/>
        <end position="225"/>
    </location>
</feature>
<protein>
    <recommendedName>
        <fullName evidence="1">Stage 0 sporulation protein A homolog</fullName>
    </recommendedName>
</protein>
<evidence type="ECO:0000256" key="2">
    <source>
        <dbReference type="ARBA" id="ARBA00022553"/>
    </source>
</evidence>
<dbReference type="EMBL" id="RCHT01000008">
    <property type="protein sequence ID" value="RLL11653.1"/>
    <property type="molecule type" value="Genomic_DNA"/>
</dbReference>
<dbReference type="AlphaFoldDB" id="A0A498CRP1"/>
<keyword evidence="5 9" id="KW-0238">DNA-binding</keyword>
<evidence type="ECO:0000259" key="10">
    <source>
        <dbReference type="PROSITE" id="PS50110"/>
    </source>
</evidence>
<dbReference type="InterPro" id="IPR039420">
    <property type="entry name" value="WalR-like"/>
</dbReference>
<evidence type="ECO:0000256" key="7">
    <source>
        <dbReference type="ARBA" id="ARBA00024867"/>
    </source>
</evidence>
<dbReference type="InterPro" id="IPR036388">
    <property type="entry name" value="WH-like_DNA-bd_sf"/>
</dbReference>
<dbReference type="CDD" id="cd00383">
    <property type="entry name" value="trans_reg_C"/>
    <property type="match status" value="1"/>
</dbReference>
<dbReference type="PANTHER" id="PTHR48111:SF1">
    <property type="entry name" value="TWO-COMPONENT RESPONSE REGULATOR ORR33"/>
    <property type="match status" value="1"/>
</dbReference>
<dbReference type="SUPFAM" id="SSF52172">
    <property type="entry name" value="CheY-like"/>
    <property type="match status" value="1"/>
</dbReference>
<dbReference type="InterPro" id="IPR001867">
    <property type="entry name" value="OmpR/PhoB-type_DNA-bd"/>
</dbReference>
<evidence type="ECO:0000256" key="6">
    <source>
        <dbReference type="ARBA" id="ARBA00023163"/>
    </source>
</evidence>
<keyword evidence="6" id="KW-0804">Transcription</keyword>
<dbReference type="Pfam" id="PF00486">
    <property type="entry name" value="Trans_reg_C"/>
    <property type="match status" value="1"/>
</dbReference>
<accession>A0A498CRP1</accession>
<sequence>MAARVYLVEDDESIRELVLYALASSGYEARGFERADAFWEACDALAPSLVLLDIMLPGDDGLAILRRMKESVRTADIPVIMLTARATEYDKVKGLDAGADDYVTKPFGVMELLSRVRAVLRRAGPGEEPAPLLYGEVSLDPGRRAVTAAGEPVALTYKEFELLAFLLKNQGLVLTRERIMERVWGFDYEGESRTVDMHIKSLRHKLGACGEIIRTVRGVGYKIGE</sequence>
<dbReference type="GO" id="GO:0000156">
    <property type="term" value="F:phosphorelay response regulator activity"/>
    <property type="evidence" value="ECO:0007669"/>
    <property type="project" value="TreeGrafter"/>
</dbReference>
<evidence type="ECO:0000256" key="5">
    <source>
        <dbReference type="ARBA" id="ARBA00023125"/>
    </source>
</evidence>
<dbReference type="FunFam" id="1.10.10.10:FF:000018">
    <property type="entry name" value="DNA-binding response regulator ResD"/>
    <property type="match status" value="1"/>
</dbReference>
<evidence type="ECO:0000256" key="3">
    <source>
        <dbReference type="ARBA" id="ARBA00023012"/>
    </source>
</evidence>
<dbReference type="GO" id="GO:0032993">
    <property type="term" value="C:protein-DNA complex"/>
    <property type="evidence" value="ECO:0007669"/>
    <property type="project" value="TreeGrafter"/>
</dbReference>
<dbReference type="Gene3D" id="3.40.50.2300">
    <property type="match status" value="1"/>
</dbReference>
<organism evidence="12 13">
    <name type="scientific">Anaerotruncus massiliensis</name>
    <name type="common">ex Liu et al. 2021</name>
    <dbReference type="NCBI Taxonomy" id="2321404"/>
    <lineage>
        <taxon>Bacteria</taxon>
        <taxon>Bacillati</taxon>
        <taxon>Bacillota</taxon>
        <taxon>Clostridia</taxon>
        <taxon>Eubacteriales</taxon>
        <taxon>Oscillospiraceae</taxon>
        <taxon>Anaerotruncus</taxon>
    </lineage>
</organism>
<keyword evidence="13" id="KW-1185">Reference proteome</keyword>
<dbReference type="Gene3D" id="1.10.10.10">
    <property type="entry name" value="Winged helix-like DNA-binding domain superfamily/Winged helix DNA-binding domain"/>
    <property type="match status" value="1"/>
</dbReference>
<comment type="function">
    <text evidence="7">May play the central regulatory role in sporulation. It may be an element of the effector pathway responsible for the activation of sporulation genes in response to nutritional stress. Spo0A may act in concert with spo0H (a sigma factor) to control the expression of some genes that are critical to the sporulation process.</text>
</comment>
<evidence type="ECO:0000259" key="11">
    <source>
        <dbReference type="PROSITE" id="PS51755"/>
    </source>
</evidence>
<gene>
    <name evidence="12" type="ORF">D4A47_07060</name>
</gene>
<evidence type="ECO:0000256" key="1">
    <source>
        <dbReference type="ARBA" id="ARBA00018672"/>
    </source>
</evidence>
<evidence type="ECO:0000256" key="9">
    <source>
        <dbReference type="PROSITE-ProRule" id="PRU01091"/>
    </source>
</evidence>
<evidence type="ECO:0000256" key="8">
    <source>
        <dbReference type="PROSITE-ProRule" id="PRU00169"/>
    </source>
</evidence>
<keyword evidence="2 8" id="KW-0597">Phosphoprotein</keyword>
<feature type="domain" description="OmpR/PhoB-type" evidence="11">
    <location>
        <begin position="129"/>
        <end position="225"/>
    </location>
</feature>
<dbReference type="SMART" id="SM00448">
    <property type="entry name" value="REC"/>
    <property type="match status" value="1"/>
</dbReference>
<dbReference type="GO" id="GO:0000976">
    <property type="term" value="F:transcription cis-regulatory region binding"/>
    <property type="evidence" value="ECO:0007669"/>
    <property type="project" value="TreeGrafter"/>
</dbReference>
<evidence type="ECO:0000256" key="4">
    <source>
        <dbReference type="ARBA" id="ARBA00023015"/>
    </source>
</evidence>
<feature type="modified residue" description="4-aspartylphosphate" evidence="8">
    <location>
        <position position="53"/>
    </location>
</feature>
<dbReference type="Proteomes" id="UP000276301">
    <property type="component" value="Unassembled WGS sequence"/>
</dbReference>
<reference evidence="12 13" key="1">
    <citation type="submission" date="2018-10" db="EMBL/GenBank/DDBJ databases">
        <title>Anaerotruncus faecis sp. nov., isolated from human feces.</title>
        <authorList>
            <person name="Wang Y.-J."/>
        </authorList>
    </citation>
    <scope>NUCLEOTIDE SEQUENCE [LARGE SCALE GENOMIC DNA]</scope>
    <source>
        <strain evidence="12 13">22A2-44</strain>
    </source>
</reference>
<dbReference type="GO" id="GO:0005829">
    <property type="term" value="C:cytosol"/>
    <property type="evidence" value="ECO:0007669"/>
    <property type="project" value="TreeGrafter"/>
</dbReference>
<keyword evidence="3" id="KW-0902">Two-component regulatory system</keyword>
<dbReference type="RefSeq" id="WP_121586747.1">
    <property type="nucleotide sequence ID" value="NZ_DBGELX010000116.1"/>
</dbReference>
<dbReference type="PANTHER" id="PTHR48111">
    <property type="entry name" value="REGULATOR OF RPOS"/>
    <property type="match status" value="1"/>
</dbReference>
<name>A0A498CRP1_9FIRM</name>
<dbReference type="InterPro" id="IPR016032">
    <property type="entry name" value="Sig_transdc_resp-reg_C-effctor"/>
</dbReference>
<dbReference type="InterPro" id="IPR001789">
    <property type="entry name" value="Sig_transdc_resp-reg_receiver"/>
</dbReference>
<dbReference type="Pfam" id="PF00072">
    <property type="entry name" value="Response_reg"/>
    <property type="match status" value="1"/>
</dbReference>
<evidence type="ECO:0000313" key="13">
    <source>
        <dbReference type="Proteomes" id="UP000276301"/>
    </source>
</evidence>
<keyword evidence="4" id="KW-0805">Transcription regulation</keyword>
<dbReference type="PROSITE" id="PS50110">
    <property type="entry name" value="RESPONSE_REGULATORY"/>
    <property type="match status" value="1"/>
</dbReference>
<comment type="caution">
    <text evidence="12">The sequence shown here is derived from an EMBL/GenBank/DDBJ whole genome shotgun (WGS) entry which is preliminary data.</text>
</comment>
<evidence type="ECO:0000313" key="12">
    <source>
        <dbReference type="EMBL" id="RLL11653.1"/>
    </source>
</evidence>
<dbReference type="InterPro" id="IPR011006">
    <property type="entry name" value="CheY-like_superfamily"/>
</dbReference>
<dbReference type="SMART" id="SM00862">
    <property type="entry name" value="Trans_reg_C"/>
    <property type="match status" value="1"/>
</dbReference>
<proteinExistence type="predicted"/>
<dbReference type="Gene3D" id="6.10.250.690">
    <property type="match status" value="1"/>
</dbReference>
<dbReference type="SUPFAM" id="SSF46894">
    <property type="entry name" value="C-terminal effector domain of the bipartite response regulators"/>
    <property type="match status" value="1"/>
</dbReference>
<dbReference type="GO" id="GO:0006355">
    <property type="term" value="P:regulation of DNA-templated transcription"/>
    <property type="evidence" value="ECO:0007669"/>
    <property type="project" value="InterPro"/>
</dbReference>
<feature type="domain" description="Response regulatory" evidence="10">
    <location>
        <begin position="4"/>
        <end position="120"/>
    </location>
</feature>
<dbReference type="PROSITE" id="PS51755">
    <property type="entry name" value="OMPR_PHOB"/>
    <property type="match status" value="1"/>
</dbReference>